<organism evidence="1 2">
    <name type="scientific">Paragonimus heterotremus</name>
    <dbReference type="NCBI Taxonomy" id="100268"/>
    <lineage>
        <taxon>Eukaryota</taxon>
        <taxon>Metazoa</taxon>
        <taxon>Spiralia</taxon>
        <taxon>Lophotrochozoa</taxon>
        <taxon>Platyhelminthes</taxon>
        <taxon>Trematoda</taxon>
        <taxon>Digenea</taxon>
        <taxon>Plagiorchiida</taxon>
        <taxon>Troglotremata</taxon>
        <taxon>Troglotrematidae</taxon>
        <taxon>Paragonimus</taxon>
    </lineage>
</organism>
<evidence type="ECO:0000313" key="1">
    <source>
        <dbReference type="EMBL" id="KAF5395938.1"/>
    </source>
</evidence>
<dbReference type="AlphaFoldDB" id="A0A8J4T0Z8"/>
<reference evidence="1" key="1">
    <citation type="submission" date="2019-05" db="EMBL/GenBank/DDBJ databases">
        <title>Annotation for the trematode Paragonimus heterotremus.</title>
        <authorList>
            <person name="Choi Y.-J."/>
        </authorList>
    </citation>
    <scope>NUCLEOTIDE SEQUENCE</scope>
    <source>
        <strain evidence="1">LC</strain>
    </source>
</reference>
<sequence length="129" mass="15646">MNLSFTPHNHFGFDLNCNIFCQRRYHDSDRLIVYMCMYNPPNGEHLRWRRSFLEERSSLSNEAWSTRVLRDLEQRYFIRTVNIYTRFIKAALSILTYYRPSETRCSIKLSELRLWHSHCCNHYCCHAAT</sequence>
<protein>
    <submittedName>
        <fullName evidence="1">Uncharacterized protein</fullName>
    </submittedName>
</protein>
<evidence type="ECO:0000313" key="2">
    <source>
        <dbReference type="Proteomes" id="UP000748531"/>
    </source>
</evidence>
<dbReference type="Proteomes" id="UP000748531">
    <property type="component" value="Unassembled WGS sequence"/>
</dbReference>
<accession>A0A8J4T0Z8</accession>
<gene>
    <name evidence="1" type="ORF">PHET_11443</name>
</gene>
<comment type="caution">
    <text evidence="1">The sequence shown here is derived from an EMBL/GenBank/DDBJ whole genome shotgun (WGS) entry which is preliminary data.</text>
</comment>
<dbReference type="EMBL" id="LUCH01009762">
    <property type="protein sequence ID" value="KAF5395938.1"/>
    <property type="molecule type" value="Genomic_DNA"/>
</dbReference>
<proteinExistence type="predicted"/>
<keyword evidence="2" id="KW-1185">Reference proteome</keyword>
<name>A0A8J4T0Z8_9TREM</name>